<evidence type="ECO:0000256" key="7">
    <source>
        <dbReference type="ARBA" id="ARBA00022840"/>
    </source>
</evidence>
<dbReference type="PANTHER" id="PTHR43297">
    <property type="entry name" value="OLIGOPEPTIDE TRANSPORT ATP-BINDING PROTEIN APPD"/>
    <property type="match status" value="1"/>
</dbReference>
<evidence type="ECO:0000256" key="5">
    <source>
        <dbReference type="ARBA" id="ARBA00022519"/>
    </source>
</evidence>
<dbReference type="InterPro" id="IPR003439">
    <property type="entry name" value="ABC_transporter-like_ATP-bd"/>
</dbReference>
<keyword evidence="3" id="KW-0813">Transport</keyword>
<evidence type="ECO:0000256" key="8">
    <source>
        <dbReference type="ARBA" id="ARBA00022967"/>
    </source>
</evidence>
<dbReference type="InterPro" id="IPR027417">
    <property type="entry name" value="P-loop_NTPase"/>
</dbReference>
<keyword evidence="4" id="KW-1003">Cell membrane</keyword>
<dbReference type="SUPFAM" id="SSF52540">
    <property type="entry name" value="P-loop containing nucleoside triphosphate hydrolases"/>
    <property type="match status" value="1"/>
</dbReference>
<comment type="similarity">
    <text evidence="2">Belongs to the ABC transporter superfamily.</text>
</comment>
<dbReference type="Gene3D" id="3.40.50.300">
    <property type="entry name" value="P-loop containing nucleotide triphosphate hydrolases"/>
    <property type="match status" value="1"/>
</dbReference>
<keyword evidence="5" id="KW-0997">Cell inner membrane</keyword>
<sequence length="286" mass="30671">MLEIRDLCMTIANERAELDILRNVSLSVAAGESVGLVGESGSGKSMTLRSILRIEPSNATVTGNITFAGTDVLSLEGEALRQMRSTDVSMIAQNPHAVLNPVLPIVNYLIEGMHDAQGMAKGAARLRAGELLEQVGIDGVDRVLSSYPHQLSGGMLQRVVIAGAIAGKPKLMLADEPTTALDVTTQAEVMAILDEFRRDLGMSMLYVTHDLDLAAAVCDRISVMKDGQIVETGVPEQLRDNPQHPYTQQLMDSRPAGIVPQETAPSERTPSQTAFSEPDANEGEPK</sequence>
<keyword evidence="6" id="KW-0547">Nucleotide-binding</keyword>
<evidence type="ECO:0000256" key="3">
    <source>
        <dbReference type="ARBA" id="ARBA00022448"/>
    </source>
</evidence>
<keyword evidence="9" id="KW-0472">Membrane</keyword>
<feature type="domain" description="ABC transporter" evidence="11">
    <location>
        <begin position="2"/>
        <end position="251"/>
    </location>
</feature>
<evidence type="ECO:0000256" key="4">
    <source>
        <dbReference type="ARBA" id="ARBA00022475"/>
    </source>
</evidence>
<evidence type="ECO:0000256" key="1">
    <source>
        <dbReference type="ARBA" id="ARBA00004202"/>
    </source>
</evidence>
<reference evidence="12 13" key="1">
    <citation type="journal article" date="2019" name="Int. J. Syst. Evol. Microbiol.">
        <title>The Global Catalogue of Microorganisms (GCM) 10K type strain sequencing project: providing services to taxonomists for standard genome sequencing and annotation.</title>
        <authorList>
            <consortium name="The Broad Institute Genomics Platform"/>
            <consortium name="The Broad Institute Genome Sequencing Center for Infectious Disease"/>
            <person name="Wu L."/>
            <person name="Ma J."/>
        </authorList>
    </citation>
    <scope>NUCLEOTIDE SEQUENCE [LARGE SCALE GENOMIC DNA]</scope>
    <source>
        <strain evidence="12 13">JCM 12762</strain>
    </source>
</reference>
<evidence type="ECO:0000256" key="6">
    <source>
        <dbReference type="ARBA" id="ARBA00022741"/>
    </source>
</evidence>
<keyword evidence="7" id="KW-0067">ATP-binding</keyword>
<evidence type="ECO:0000259" key="11">
    <source>
        <dbReference type="PROSITE" id="PS50893"/>
    </source>
</evidence>
<evidence type="ECO:0000256" key="9">
    <source>
        <dbReference type="ARBA" id="ARBA00023136"/>
    </source>
</evidence>
<keyword evidence="8" id="KW-1278">Translocase</keyword>
<protein>
    <recommendedName>
        <fullName evidence="11">ABC transporter domain-containing protein</fullName>
    </recommendedName>
</protein>
<proteinExistence type="inferred from homology"/>
<dbReference type="PANTHER" id="PTHR43297:SF14">
    <property type="entry name" value="ATPASE AAA-TYPE CORE DOMAIN-CONTAINING PROTEIN"/>
    <property type="match status" value="1"/>
</dbReference>
<dbReference type="Proteomes" id="UP001500943">
    <property type="component" value="Unassembled WGS sequence"/>
</dbReference>
<dbReference type="PROSITE" id="PS00211">
    <property type="entry name" value="ABC_TRANSPORTER_1"/>
    <property type="match status" value="1"/>
</dbReference>
<gene>
    <name evidence="12" type="ORF">GCM10009655_05520</name>
</gene>
<comment type="subcellular location">
    <subcellularLocation>
        <location evidence="1">Cell membrane</location>
        <topology evidence="1">Peripheral membrane protein</topology>
    </subcellularLocation>
</comment>
<accession>A0ABN1VII4</accession>
<dbReference type="InterPro" id="IPR050388">
    <property type="entry name" value="ABC_Ni/Peptide_Import"/>
</dbReference>
<dbReference type="RefSeq" id="WP_343922967.1">
    <property type="nucleotide sequence ID" value="NZ_BAAAKW010000014.1"/>
</dbReference>
<dbReference type="InterPro" id="IPR003593">
    <property type="entry name" value="AAA+_ATPase"/>
</dbReference>
<evidence type="ECO:0000256" key="10">
    <source>
        <dbReference type="SAM" id="MobiDB-lite"/>
    </source>
</evidence>
<evidence type="ECO:0000313" key="13">
    <source>
        <dbReference type="Proteomes" id="UP001500943"/>
    </source>
</evidence>
<dbReference type="CDD" id="cd03257">
    <property type="entry name" value="ABC_NikE_OppD_transporters"/>
    <property type="match status" value="1"/>
</dbReference>
<organism evidence="12 13">
    <name type="scientific">Rhodoglobus aureus</name>
    <dbReference type="NCBI Taxonomy" id="191497"/>
    <lineage>
        <taxon>Bacteria</taxon>
        <taxon>Bacillati</taxon>
        <taxon>Actinomycetota</taxon>
        <taxon>Actinomycetes</taxon>
        <taxon>Micrococcales</taxon>
        <taxon>Microbacteriaceae</taxon>
        <taxon>Rhodoglobus</taxon>
    </lineage>
</organism>
<dbReference type="SMART" id="SM00382">
    <property type="entry name" value="AAA"/>
    <property type="match status" value="1"/>
</dbReference>
<keyword evidence="13" id="KW-1185">Reference proteome</keyword>
<dbReference type="EMBL" id="BAAAKW010000014">
    <property type="protein sequence ID" value="GAA1209339.1"/>
    <property type="molecule type" value="Genomic_DNA"/>
</dbReference>
<dbReference type="InterPro" id="IPR017871">
    <property type="entry name" value="ABC_transporter-like_CS"/>
</dbReference>
<feature type="compositionally biased region" description="Polar residues" evidence="10">
    <location>
        <begin position="263"/>
        <end position="275"/>
    </location>
</feature>
<dbReference type="PROSITE" id="PS50893">
    <property type="entry name" value="ABC_TRANSPORTER_2"/>
    <property type="match status" value="1"/>
</dbReference>
<feature type="region of interest" description="Disordered" evidence="10">
    <location>
        <begin position="237"/>
        <end position="286"/>
    </location>
</feature>
<comment type="caution">
    <text evidence="12">The sequence shown here is derived from an EMBL/GenBank/DDBJ whole genome shotgun (WGS) entry which is preliminary data.</text>
</comment>
<name>A0ABN1VII4_9MICO</name>
<evidence type="ECO:0000256" key="2">
    <source>
        <dbReference type="ARBA" id="ARBA00005417"/>
    </source>
</evidence>
<dbReference type="Pfam" id="PF00005">
    <property type="entry name" value="ABC_tran"/>
    <property type="match status" value="1"/>
</dbReference>
<evidence type="ECO:0000313" key="12">
    <source>
        <dbReference type="EMBL" id="GAA1209339.1"/>
    </source>
</evidence>